<evidence type="ECO:0000313" key="4">
    <source>
        <dbReference type="Proteomes" id="UP000253490"/>
    </source>
</evidence>
<dbReference type="GO" id="GO:0004175">
    <property type="term" value="F:endopeptidase activity"/>
    <property type="evidence" value="ECO:0007669"/>
    <property type="project" value="UniProtKB-ARBA"/>
</dbReference>
<feature type="domain" description="CAAX prenyl protease 2/Lysostaphin resistance protein A-like" evidence="2">
    <location>
        <begin position="105"/>
        <end position="202"/>
    </location>
</feature>
<evidence type="ECO:0000313" key="3">
    <source>
        <dbReference type="EMBL" id="RBP62659.1"/>
    </source>
</evidence>
<organism evidence="3 4">
    <name type="scientific">Alkalibaculum bacchi</name>
    <dbReference type="NCBI Taxonomy" id="645887"/>
    <lineage>
        <taxon>Bacteria</taxon>
        <taxon>Bacillati</taxon>
        <taxon>Bacillota</taxon>
        <taxon>Clostridia</taxon>
        <taxon>Eubacteriales</taxon>
        <taxon>Eubacteriaceae</taxon>
        <taxon>Alkalibaculum</taxon>
    </lineage>
</organism>
<dbReference type="InterPro" id="IPR052710">
    <property type="entry name" value="CAAX_protease"/>
</dbReference>
<protein>
    <recommendedName>
        <fullName evidence="2">CAAX prenyl protease 2/Lysostaphin resistance protein A-like domain-containing protein</fullName>
    </recommendedName>
</protein>
<feature type="transmembrane region" description="Helical" evidence="1">
    <location>
        <begin position="162"/>
        <end position="182"/>
    </location>
</feature>
<feature type="transmembrane region" description="Helical" evidence="1">
    <location>
        <begin position="77"/>
        <end position="95"/>
    </location>
</feature>
<sequence>MKVFCKKSEIWFAVVWIIIYVVGSSMADNISSIIGVEKSVTLFWNIVLTVILYSFVKKNELQNYYGLCGIKYSAKKYLYYIPLIILASVNLWSGVKVNYSLIETVCYIGSMLLVGFLEEVIFRGFLFKAMSKNNVRTAIIVSSITFGIGHIVNLFNGSGTDILSNFCQVCYAIAIGYLFVTLFHRGKSLWPCIITHSILNALSVFANETGSKQYQIFVAMILCAISIGYSLILMKTIPASEECQIPFCRYAPRTDEEI</sequence>
<keyword evidence="4" id="KW-1185">Reference proteome</keyword>
<feature type="transmembrane region" description="Helical" evidence="1">
    <location>
        <begin position="9"/>
        <end position="27"/>
    </location>
</feature>
<dbReference type="PANTHER" id="PTHR36435:SF1">
    <property type="entry name" value="CAAX AMINO TERMINAL PROTEASE FAMILY PROTEIN"/>
    <property type="match status" value="1"/>
</dbReference>
<feature type="transmembrane region" description="Helical" evidence="1">
    <location>
        <begin position="189"/>
        <end position="207"/>
    </location>
</feature>
<accession>A0A366I3Y3</accession>
<keyword evidence="1" id="KW-0812">Transmembrane</keyword>
<evidence type="ECO:0000256" key="1">
    <source>
        <dbReference type="SAM" id="Phobius"/>
    </source>
</evidence>
<dbReference type="InterPro" id="IPR003675">
    <property type="entry name" value="Rce1/LyrA-like_dom"/>
</dbReference>
<gene>
    <name evidence="3" type="ORF">DES36_11192</name>
</gene>
<proteinExistence type="predicted"/>
<evidence type="ECO:0000259" key="2">
    <source>
        <dbReference type="Pfam" id="PF02517"/>
    </source>
</evidence>
<keyword evidence="1" id="KW-0472">Membrane</keyword>
<dbReference type="GO" id="GO:0080120">
    <property type="term" value="P:CAAX-box protein maturation"/>
    <property type="evidence" value="ECO:0007669"/>
    <property type="project" value="UniProtKB-ARBA"/>
</dbReference>
<name>A0A366I3Y3_9FIRM</name>
<comment type="caution">
    <text evidence="3">The sequence shown here is derived from an EMBL/GenBank/DDBJ whole genome shotgun (WGS) entry which is preliminary data.</text>
</comment>
<dbReference type="Pfam" id="PF02517">
    <property type="entry name" value="Rce1-like"/>
    <property type="match status" value="1"/>
</dbReference>
<keyword evidence="1" id="KW-1133">Transmembrane helix</keyword>
<dbReference type="Proteomes" id="UP000253490">
    <property type="component" value="Unassembled WGS sequence"/>
</dbReference>
<feature type="transmembrane region" description="Helical" evidence="1">
    <location>
        <begin position="213"/>
        <end position="232"/>
    </location>
</feature>
<dbReference type="EMBL" id="QNRX01000011">
    <property type="protein sequence ID" value="RBP62659.1"/>
    <property type="molecule type" value="Genomic_DNA"/>
</dbReference>
<feature type="transmembrane region" description="Helical" evidence="1">
    <location>
        <begin position="39"/>
        <end position="56"/>
    </location>
</feature>
<dbReference type="OrthoDB" id="371054at2"/>
<dbReference type="PANTHER" id="PTHR36435">
    <property type="entry name" value="SLR1288 PROTEIN"/>
    <property type="match status" value="1"/>
</dbReference>
<dbReference type="RefSeq" id="WP_113920977.1">
    <property type="nucleotide sequence ID" value="NZ_QNRX01000011.1"/>
</dbReference>
<reference evidence="3 4" key="1">
    <citation type="submission" date="2018-06" db="EMBL/GenBank/DDBJ databases">
        <title>Genomic Encyclopedia of Type Strains, Phase IV (KMG-IV): sequencing the most valuable type-strain genomes for metagenomic binning, comparative biology and taxonomic classification.</title>
        <authorList>
            <person name="Goeker M."/>
        </authorList>
    </citation>
    <scope>NUCLEOTIDE SEQUENCE [LARGE SCALE GENOMIC DNA]</scope>
    <source>
        <strain evidence="3 4">DSM 22112</strain>
    </source>
</reference>
<feature type="transmembrane region" description="Helical" evidence="1">
    <location>
        <begin position="107"/>
        <end position="126"/>
    </location>
</feature>
<feature type="transmembrane region" description="Helical" evidence="1">
    <location>
        <begin position="138"/>
        <end position="156"/>
    </location>
</feature>
<dbReference type="AlphaFoldDB" id="A0A366I3Y3"/>